<reference evidence="2 3" key="1">
    <citation type="submission" date="2015-09" db="EMBL/GenBank/DDBJ databases">
        <authorList>
            <consortium name="Swine Surveillance"/>
        </authorList>
    </citation>
    <scope>NUCLEOTIDE SEQUENCE [LARGE SCALE GENOMIC DNA]</scope>
    <source>
        <strain evidence="2 3">CECT 8399</strain>
    </source>
</reference>
<dbReference type="EMBL" id="CYSR01000010">
    <property type="protein sequence ID" value="CUH99009.1"/>
    <property type="molecule type" value="Genomic_DNA"/>
</dbReference>
<dbReference type="InterPro" id="IPR009799">
    <property type="entry name" value="EthD_dom"/>
</dbReference>
<name>A0A0P1H7C8_9RHOB</name>
<proteinExistence type="predicted"/>
<evidence type="ECO:0000313" key="2">
    <source>
        <dbReference type="EMBL" id="CUH99009.1"/>
    </source>
</evidence>
<sequence length="102" mass="10926">MPVSLQVIYPVTEGTKFDHAYYADTHFQIVDEHMGAHIQTIVVTKGLAGGPDTPAPYYAIATMTFADQAAMDAAMKAAGPALEDIPNFTDVKPQMLIGEVVS</sequence>
<evidence type="ECO:0000313" key="3">
    <source>
        <dbReference type="Proteomes" id="UP000051326"/>
    </source>
</evidence>
<dbReference type="Pfam" id="PF07110">
    <property type="entry name" value="EthD"/>
    <property type="match status" value="1"/>
</dbReference>
<feature type="domain" description="EthD" evidence="1">
    <location>
        <begin position="18"/>
        <end position="90"/>
    </location>
</feature>
<evidence type="ECO:0000259" key="1">
    <source>
        <dbReference type="Pfam" id="PF07110"/>
    </source>
</evidence>
<dbReference type="GO" id="GO:0016491">
    <property type="term" value="F:oxidoreductase activity"/>
    <property type="evidence" value="ECO:0007669"/>
    <property type="project" value="InterPro"/>
</dbReference>
<dbReference type="SUPFAM" id="SSF54909">
    <property type="entry name" value="Dimeric alpha+beta barrel"/>
    <property type="match status" value="1"/>
</dbReference>
<dbReference type="PANTHER" id="PTHR40260">
    <property type="entry name" value="BLR8190 PROTEIN"/>
    <property type="match status" value="1"/>
</dbReference>
<dbReference type="RefSeq" id="WP_058285179.1">
    <property type="nucleotide sequence ID" value="NZ_CP081031.1"/>
</dbReference>
<dbReference type="Proteomes" id="UP000051326">
    <property type="component" value="Unassembled WGS sequence"/>
</dbReference>
<protein>
    <submittedName>
        <fullName evidence="2">EthD protein</fullName>
    </submittedName>
</protein>
<organism evidence="2 3">
    <name type="scientific">Leisingera aquaemixtae</name>
    <dbReference type="NCBI Taxonomy" id="1396826"/>
    <lineage>
        <taxon>Bacteria</taxon>
        <taxon>Pseudomonadati</taxon>
        <taxon>Pseudomonadota</taxon>
        <taxon>Alphaproteobacteria</taxon>
        <taxon>Rhodobacterales</taxon>
        <taxon>Roseobacteraceae</taxon>
        <taxon>Leisingera</taxon>
    </lineage>
</organism>
<dbReference type="Gene3D" id="3.30.70.100">
    <property type="match status" value="1"/>
</dbReference>
<gene>
    <name evidence="2" type="ORF">PHA8399_01125</name>
</gene>
<dbReference type="AlphaFoldDB" id="A0A0P1H7C8"/>
<dbReference type="PANTHER" id="PTHR40260:SF2">
    <property type="entry name" value="BLR8190 PROTEIN"/>
    <property type="match status" value="1"/>
</dbReference>
<dbReference type="InterPro" id="IPR011008">
    <property type="entry name" value="Dimeric_a/b-barrel"/>
</dbReference>
<dbReference type="NCBIfam" id="TIGR02118">
    <property type="entry name" value="EthD family reductase"/>
    <property type="match status" value="1"/>
</dbReference>
<accession>A0A0P1H7C8</accession>